<dbReference type="EMBL" id="LABY01000066">
    <property type="protein sequence ID" value="KMO38916.1"/>
    <property type="molecule type" value="Genomic_DNA"/>
</dbReference>
<dbReference type="PATRIC" id="fig|298794.3.peg.6798"/>
<protein>
    <submittedName>
        <fullName evidence="2">2-hydroxycyclohexanecarboxyl-CoA dehydrogenase</fullName>
    </submittedName>
</protein>
<dbReference type="GO" id="GO:0032787">
    <property type="term" value="P:monocarboxylic acid metabolic process"/>
    <property type="evidence" value="ECO:0007669"/>
    <property type="project" value="UniProtKB-ARBA"/>
</dbReference>
<sequence length="259" mass="26462">MTRFEGRTAVVTGGAGGIGSAVCHRLAAEGAAGGVLDRDHDAARAVADAINAGGAGAGGRAGAFCCDITRRDEVEAALAGVTEALGPVDVLINNAGFDIFKPFLATEPSEWERLIAVNLVGALTMHHLVLPGMVERGYGRIVNVASDAARVGSTGEAVYAACKAALLGLTKTLAREHARHGITLNVVCPGPTDTALFEEFRRGAGNPDKLMDSFRRAIPLGRIGRPDDLPGAIGFLASDDAAYVTGQVISVSGGLSMAG</sequence>
<reference evidence="2 3" key="1">
    <citation type="submission" date="2015-03" db="EMBL/GenBank/DDBJ databases">
        <title>Genome sequencing of Methylobacterium variabile DSM 16961.</title>
        <authorList>
            <person name="Chaudhry V."/>
            <person name="Patil P.B."/>
        </authorList>
    </citation>
    <scope>NUCLEOTIDE SEQUENCE [LARGE SCALE GENOMIC DNA]</scope>
    <source>
        <strain evidence="2 3">DSM 16961</strain>
    </source>
</reference>
<dbReference type="OrthoDB" id="9793825at2"/>
<dbReference type="FunFam" id="3.40.50.720:FF:000084">
    <property type="entry name" value="Short-chain dehydrogenase reductase"/>
    <property type="match status" value="1"/>
</dbReference>
<dbReference type="PANTHER" id="PTHR42879:SF2">
    <property type="entry name" value="3-OXOACYL-[ACYL-CARRIER-PROTEIN] REDUCTASE FABG"/>
    <property type="match status" value="1"/>
</dbReference>
<organism evidence="2 3">
    <name type="scientific">Methylobacterium variabile</name>
    <dbReference type="NCBI Taxonomy" id="298794"/>
    <lineage>
        <taxon>Bacteria</taxon>
        <taxon>Pseudomonadati</taxon>
        <taxon>Pseudomonadota</taxon>
        <taxon>Alphaproteobacteria</taxon>
        <taxon>Hyphomicrobiales</taxon>
        <taxon>Methylobacteriaceae</taxon>
        <taxon>Methylobacterium</taxon>
    </lineage>
</organism>
<evidence type="ECO:0000256" key="1">
    <source>
        <dbReference type="ARBA" id="ARBA00006484"/>
    </source>
</evidence>
<dbReference type="PRINTS" id="PR00081">
    <property type="entry name" value="GDHRDH"/>
</dbReference>
<dbReference type="RefSeq" id="WP_048444206.1">
    <property type="nucleotide sequence ID" value="NZ_LABY01000066.1"/>
</dbReference>
<dbReference type="PANTHER" id="PTHR42879">
    <property type="entry name" value="3-OXOACYL-(ACYL-CARRIER-PROTEIN) REDUCTASE"/>
    <property type="match status" value="1"/>
</dbReference>
<keyword evidence="3" id="KW-1185">Reference proteome</keyword>
<comment type="caution">
    <text evidence="2">The sequence shown here is derived from an EMBL/GenBank/DDBJ whole genome shotgun (WGS) entry which is preliminary data.</text>
</comment>
<accession>A0A0J6VII2</accession>
<comment type="similarity">
    <text evidence="1">Belongs to the short-chain dehydrogenases/reductases (SDR) family.</text>
</comment>
<evidence type="ECO:0000313" key="2">
    <source>
        <dbReference type="EMBL" id="KMO38916.1"/>
    </source>
</evidence>
<dbReference type="Pfam" id="PF13561">
    <property type="entry name" value="adh_short_C2"/>
    <property type="match status" value="1"/>
</dbReference>
<dbReference type="InterPro" id="IPR002347">
    <property type="entry name" value="SDR_fam"/>
</dbReference>
<dbReference type="SUPFAM" id="SSF51735">
    <property type="entry name" value="NAD(P)-binding Rossmann-fold domains"/>
    <property type="match status" value="1"/>
</dbReference>
<dbReference type="PROSITE" id="PS00061">
    <property type="entry name" value="ADH_SHORT"/>
    <property type="match status" value="1"/>
</dbReference>
<gene>
    <name evidence="2" type="ORF">VQ02_10875</name>
</gene>
<dbReference type="PRINTS" id="PR00080">
    <property type="entry name" value="SDRFAMILY"/>
</dbReference>
<dbReference type="Proteomes" id="UP000035955">
    <property type="component" value="Unassembled WGS sequence"/>
</dbReference>
<dbReference type="InterPro" id="IPR020904">
    <property type="entry name" value="Sc_DH/Rdtase_CS"/>
</dbReference>
<dbReference type="AlphaFoldDB" id="A0A0J6VII2"/>
<proteinExistence type="inferred from homology"/>
<evidence type="ECO:0000313" key="3">
    <source>
        <dbReference type="Proteomes" id="UP000035955"/>
    </source>
</evidence>
<dbReference type="InterPro" id="IPR036291">
    <property type="entry name" value="NAD(P)-bd_dom_sf"/>
</dbReference>
<name>A0A0J6VII2_9HYPH</name>
<dbReference type="InterPro" id="IPR050259">
    <property type="entry name" value="SDR"/>
</dbReference>
<dbReference type="Gene3D" id="3.40.50.720">
    <property type="entry name" value="NAD(P)-binding Rossmann-like Domain"/>
    <property type="match status" value="1"/>
</dbReference>